<dbReference type="NCBIfam" id="TIGR03605">
    <property type="entry name" value="antibiot_sagB"/>
    <property type="match status" value="1"/>
</dbReference>
<dbReference type="PANTHER" id="PTHR43745">
    <property type="entry name" value="NITROREDUCTASE MJ1384-RELATED"/>
    <property type="match status" value="1"/>
</dbReference>
<evidence type="ECO:0000313" key="2">
    <source>
        <dbReference type="EMBL" id="GHI86858.1"/>
    </source>
</evidence>
<dbReference type="PANTHER" id="PTHR43745:SF2">
    <property type="entry name" value="NITROREDUCTASE MJ1384-RELATED"/>
    <property type="match status" value="1"/>
</dbReference>
<feature type="region of interest" description="Disordered" evidence="1">
    <location>
        <begin position="526"/>
        <end position="554"/>
    </location>
</feature>
<evidence type="ECO:0000256" key="1">
    <source>
        <dbReference type="SAM" id="MobiDB-lite"/>
    </source>
</evidence>
<dbReference type="InterPro" id="IPR020051">
    <property type="entry name" value="SagB-type_dehydrogenase"/>
</dbReference>
<evidence type="ECO:0000313" key="3">
    <source>
        <dbReference type="Proteomes" id="UP000600026"/>
    </source>
</evidence>
<protein>
    <recommendedName>
        <fullName evidence="4">Nitroreductase domain-containing protein</fullName>
    </recommendedName>
</protein>
<name>A0A919H542_9ACTN</name>
<gene>
    <name evidence="2" type="ORF">Sxan_42220</name>
</gene>
<evidence type="ECO:0008006" key="4">
    <source>
        <dbReference type="Google" id="ProtNLM"/>
    </source>
</evidence>
<dbReference type="OrthoDB" id="9801593at2"/>
<accession>A0A919H542</accession>
<feature type="compositionally biased region" description="Low complexity" evidence="1">
    <location>
        <begin position="534"/>
        <end position="546"/>
    </location>
</feature>
<comment type="caution">
    <text evidence="2">The sequence shown here is derived from an EMBL/GenBank/DDBJ whole genome shotgun (WGS) entry which is preliminary data.</text>
</comment>
<dbReference type="Gene3D" id="3.40.109.10">
    <property type="entry name" value="NADH Oxidase"/>
    <property type="match status" value="2"/>
</dbReference>
<dbReference type="AlphaFoldDB" id="A0A919H542"/>
<dbReference type="CDD" id="cd02142">
    <property type="entry name" value="McbC_SagB-like_oxidoreductase"/>
    <property type="match status" value="1"/>
</dbReference>
<keyword evidence="3" id="KW-1185">Reference proteome</keyword>
<dbReference type="RefSeq" id="WP_031142543.1">
    <property type="nucleotide sequence ID" value="NZ_BNEE01000006.1"/>
</dbReference>
<dbReference type="Proteomes" id="UP000600026">
    <property type="component" value="Unassembled WGS sequence"/>
</dbReference>
<dbReference type="GO" id="GO:0016491">
    <property type="term" value="F:oxidoreductase activity"/>
    <property type="evidence" value="ECO:0007669"/>
    <property type="project" value="InterPro"/>
</dbReference>
<reference evidence="2" key="1">
    <citation type="submission" date="2020-09" db="EMBL/GenBank/DDBJ databases">
        <title>Whole genome shotgun sequence of Streptomyces xanthophaeus NBRC 12829.</title>
        <authorList>
            <person name="Komaki H."/>
            <person name="Tamura T."/>
        </authorList>
    </citation>
    <scope>NUCLEOTIDE SEQUENCE</scope>
    <source>
        <strain evidence="2">NBRC 12829</strain>
    </source>
</reference>
<sequence>MTVTERPDGTTPSPGTRYWHRSLHDYAAMTASGPGGREGGSAEPARFARHGSLPRYPLPEPAGELGAISGAFGSAAGPDGPAAAPTAAFHSALLHYSCGVLRTEFGPTARWPYHRAAPSARCFAPVEAYLWTPGHEGLPAGVHAYDPAHHALVRLRPGDHRSVLGKAMGADIEDALGVLILSTVFWRTAFRYGDYAYRLCAQETGLVAGNVMMVAGTLGAEAHLHHQFLDGTLDRLLGTEGPQESIAAVLPLYPRRAEGPRPVRRSAATHAEPALSALLGPPPGRPAAAPTGLHGLAGLTAADGAARLTSTADFSLLPAGTPPPAPPRAPVGGAELADCLRRRTSGSPAFKPARRPLPLAALLRTVGPVLAPWVSDAVPDGDAPPVTVHLWAVDVSGLADGIHRVMADGLHPVGPAGDVHPSQLGTEAANIDYRSVGAVVFLSAPREDAQAAFGDRGFRVLHHEAGVVAQRLCVLSAAEGLAARIHNGYAARTVSRALGLPPGHEPLFQIALGTPGPDERYLMPVPRLSPPAHGPGRPGLHPGGEPVQNEVHCA</sequence>
<dbReference type="SUPFAM" id="SSF55469">
    <property type="entry name" value="FMN-dependent nitroreductase-like"/>
    <property type="match status" value="2"/>
</dbReference>
<proteinExistence type="predicted"/>
<dbReference type="InterPro" id="IPR052544">
    <property type="entry name" value="Bacteriocin_Proc_Enz"/>
</dbReference>
<dbReference type="EMBL" id="BNEE01000006">
    <property type="protein sequence ID" value="GHI86858.1"/>
    <property type="molecule type" value="Genomic_DNA"/>
</dbReference>
<dbReference type="InterPro" id="IPR000415">
    <property type="entry name" value="Nitroreductase-like"/>
</dbReference>
<organism evidence="2 3">
    <name type="scientific">Streptomyces xanthophaeus</name>
    <dbReference type="NCBI Taxonomy" id="67385"/>
    <lineage>
        <taxon>Bacteria</taxon>
        <taxon>Bacillati</taxon>
        <taxon>Actinomycetota</taxon>
        <taxon>Actinomycetes</taxon>
        <taxon>Kitasatosporales</taxon>
        <taxon>Streptomycetaceae</taxon>
        <taxon>Streptomyces</taxon>
    </lineage>
</organism>